<evidence type="ECO:0000313" key="2">
    <source>
        <dbReference type="EMBL" id="MCL9816679.1"/>
    </source>
</evidence>
<sequence>MSNSFDQAAWEQELRTKRAEKDEFFETHPQSPIPPEKRDSFDGLSYADPDPTFRVTATVTVHEQPEPIEMETSAGPNVRYLRTVTFEFTVNNETYTLCGYKQDQDEAQPIFVPFRDKTTGQQSYEQGRYMELSPSDSLETGDEVTIDFNLAYTPFCAYNEAFSCPLAPKENWLSCIILAGENEPPL</sequence>
<protein>
    <submittedName>
        <fullName evidence="2">DUF1684 domain-containing protein</fullName>
    </submittedName>
</protein>
<keyword evidence="3" id="KW-1185">Reference proteome</keyword>
<accession>A0AAE3FXX6</accession>
<dbReference type="PANTHER" id="PTHR41913">
    <property type="entry name" value="DUF1684 DOMAIN-CONTAINING PROTEIN"/>
    <property type="match status" value="1"/>
</dbReference>
<gene>
    <name evidence="2" type="ORF">AArcSt2_06950</name>
</gene>
<reference evidence="2" key="2">
    <citation type="submission" date="2022-02" db="EMBL/GenBank/DDBJ databases">
        <authorList>
            <person name="Elcheninov A.G."/>
            <person name="Sorokin D.Y."/>
            <person name="Kublanov I.V."/>
        </authorList>
    </citation>
    <scope>NUCLEOTIDE SEQUENCE</scope>
    <source>
        <strain evidence="2">AArc-St2</strain>
    </source>
</reference>
<dbReference type="Gene3D" id="6.10.250.1680">
    <property type="match status" value="1"/>
</dbReference>
<dbReference type="Proteomes" id="UP001203207">
    <property type="component" value="Unassembled WGS sequence"/>
</dbReference>
<dbReference type="RefSeq" id="WP_250583533.1">
    <property type="nucleotide sequence ID" value="NZ_JAKRVX010000002.1"/>
</dbReference>
<comment type="caution">
    <text evidence="2">The sequence shown here is derived from an EMBL/GenBank/DDBJ whole genome shotgun (WGS) entry which is preliminary data.</text>
</comment>
<proteinExistence type="predicted"/>
<feature type="compositionally biased region" description="Basic and acidic residues" evidence="1">
    <location>
        <begin position="12"/>
        <end position="26"/>
    </location>
</feature>
<dbReference type="Pfam" id="PF07920">
    <property type="entry name" value="DUF1684"/>
    <property type="match status" value="1"/>
</dbReference>
<feature type="region of interest" description="Disordered" evidence="1">
    <location>
        <begin position="1"/>
        <end position="49"/>
    </location>
</feature>
<organism evidence="2 3">
    <name type="scientific">Natronocalculus amylovorans</name>
    <dbReference type="NCBI Taxonomy" id="2917812"/>
    <lineage>
        <taxon>Archaea</taxon>
        <taxon>Methanobacteriati</taxon>
        <taxon>Methanobacteriota</taxon>
        <taxon>Stenosarchaea group</taxon>
        <taxon>Halobacteria</taxon>
        <taxon>Halobacteriales</taxon>
        <taxon>Haloferacaceae</taxon>
        <taxon>Natronocalculus</taxon>
    </lineage>
</organism>
<dbReference type="EMBL" id="JAKRVX010000002">
    <property type="protein sequence ID" value="MCL9816679.1"/>
    <property type="molecule type" value="Genomic_DNA"/>
</dbReference>
<evidence type="ECO:0000313" key="3">
    <source>
        <dbReference type="Proteomes" id="UP001203207"/>
    </source>
</evidence>
<dbReference type="InterPro" id="IPR012467">
    <property type="entry name" value="DUF1684"/>
</dbReference>
<dbReference type="PANTHER" id="PTHR41913:SF1">
    <property type="entry name" value="DUF1684 DOMAIN-CONTAINING PROTEIN"/>
    <property type="match status" value="1"/>
</dbReference>
<evidence type="ECO:0000256" key="1">
    <source>
        <dbReference type="SAM" id="MobiDB-lite"/>
    </source>
</evidence>
<dbReference type="AlphaFoldDB" id="A0AAE3FXX6"/>
<name>A0AAE3FXX6_9EURY</name>
<reference evidence="2" key="1">
    <citation type="journal article" date="2022" name="Syst. Appl. Microbiol.">
        <title>Natronocalculus amylovorans gen. nov., sp. nov., and Natranaeroarchaeum aerophilus sp. nov., dominant culturable amylolytic natronoarchaea from hypersaline soda lakes in southwestern Siberia.</title>
        <authorList>
            <person name="Sorokin D.Y."/>
            <person name="Elcheninov A.G."/>
            <person name="Khizhniak T.V."/>
            <person name="Koenen M."/>
            <person name="Bale N.J."/>
            <person name="Damste J.S.S."/>
            <person name="Kublanov I.V."/>
        </authorList>
    </citation>
    <scope>NUCLEOTIDE SEQUENCE</scope>
    <source>
        <strain evidence="2">AArc-St2</strain>
    </source>
</reference>